<evidence type="ECO:0000313" key="4">
    <source>
        <dbReference type="EMBL" id="ACH93514.1"/>
    </source>
</evidence>
<dbReference type="PROSITE" id="PS50893">
    <property type="entry name" value="ABC_TRANSPORTER_2"/>
    <property type="match status" value="1"/>
</dbReference>
<protein>
    <submittedName>
        <fullName evidence="4">ABC transporter, ATP-binding protein</fullName>
    </submittedName>
</protein>
<dbReference type="KEGG" id="bdu:BDU_577"/>
<dbReference type="AlphaFoldDB" id="B5RMC8"/>
<dbReference type="STRING" id="412419.BDU_577"/>
<feature type="domain" description="ABC transporter" evidence="3">
    <location>
        <begin position="3"/>
        <end position="225"/>
    </location>
</feature>
<dbReference type="PANTHER" id="PTHR43158:SF2">
    <property type="entry name" value="SKFA PEPTIDE EXPORT ATP-BINDING PROTEIN SKFE"/>
    <property type="match status" value="1"/>
</dbReference>
<dbReference type="RefSeq" id="WP_012538323.1">
    <property type="nucleotide sequence ID" value="NC_011229.1"/>
</dbReference>
<dbReference type="Pfam" id="PF00005">
    <property type="entry name" value="ABC_tran"/>
    <property type="match status" value="1"/>
</dbReference>
<dbReference type="SMART" id="SM00382">
    <property type="entry name" value="AAA"/>
    <property type="match status" value="1"/>
</dbReference>
<dbReference type="SUPFAM" id="SSF52540">
    <property type="entry name" value="P-loop containing nucleoside triphosphate hydrolases"/>
    <property type="match status" value="1"/>
</dbReference>
<evidence type="ECO:0000256" key="2">
    <source>
        <dbReference type="ARBA" id="ARBA00022840"/>
    </source>
</evidence>
<gene>
    <name evidence="4" type="ordered locus">BDU_577</name>
</gene>
<dbReference type="GO" id="GO:0016887">
    <property type="term" value="F:ATP hydrolysis activity"/>
    <property type="evidence" value="ECO:0007669"/>
    <property type="project" value="InterPro"/>
</dbReference>
<dbReference type="eggNOG" id="COG1131">
    <property type="taxonomic scope" value="Bacteria"/>
</dbReference>
<dbReference type="InterPro" id="IPR003593">
    <property type="entry name" value="AAA+_ATPase"/>
</dbReference>
<sequence>MKIELLDIAFSYYKTNVYFNVNLSVEKPQNYLVLGKNGVGKTTLLRLISGLLNPSEGEILFNSLKTFPRNPLNLVNLFFVPEEFSLPDISLNDYYKSLCKFYPNFKEEDFKEYLLRFELDINLKLSSASYGQKKKSIIAFSIATGVPVLIFDEPTNGLDIASKNVFRDILSNLRNTMVFITGHNVRDLSDIVEHLIIIGNNNVLFSDSVSHIKNNYKVKIVDKLDGEELYYEKVKDGFKSLYYESDTFDNNNFDIEFFFLYVVNDGLKDFSNV</sequence>
<evidence type="ECO:0000313" key="5">
    <source>
        <dbReference type="Proteomes" id="UP000000611"/>
    </source>
</evidence>
<name>B5RMC8_BORDL</name>
<dbReference type="PANTHER" id="PTHR43158">
    <property type="entry name" value="SKFA PEPTIDE EXPORT ATP-BINDING PROTEIN SKFE"/>
    <property type="match status" value="1"/>
</dbReference>
<dbReference type="InterPro" id="IPR003439">
    <property type="entry name" value="ABC_transporter-like_ATP-bd"/>
</dbReference>
<organism evidence="4 5">
    <name type="scientific">Borrelia duttonii (strain Ly)</name>
    <dbReference type="NCBI Taxonomy" id="412419"/>
    <lineage>
        <taxon>Bacteria</taxon>
        <taxon>Pseudomonadati</taxon>
        <taxon>Spirochaetota</taxon>
        <taxon>Spirochaetia</taxon>
        <taxon>Spirochaetales</taxon>
        <taxon>Borreliaceae</taxon>
        <taxon>Borrelia</taxon>
    </lineage>
</organism>
<dbReference type="Proteomes" id="UP000000611">
    <property type="component" value="Chromosome"/>
</dbReference>
<keyword evidence="2 4" id="KW-0067">ATP-binding</keyword>
<keyword evidence="1" id="KW-0547">Nucleotide-binding</keyword>
<dbReference type="InterPro" id="IPR027417">
    <property type="entry name" value="P-loop_NTPase"/>
</dbReference>
<evidence type="ECO:0000256" key="1">
    <source>
        <dbReference type="ARBA" id="ARBA00022741"/>
    </source>
</evidence>
<dbReference type="Gene3D" id="3.40.50.300">
    <property type="entry name" value="P-loop containing nucleotide triphosphate hydrolases"/>
    <property type="match status" value="1"/>
</dbReference>
<dbReference type="HOGENOM" id="CLU_000604_1_2_12"/>
<keyword evidence="5" id="KW-1185">Reference proteome</keyword>
<dbReference type="OrthoDB" id="9804819at2"/>
<evidence type="ECO:0000259" key="3">
    <source>
        <dbReference type="PROSITE" id="PS50893"/>
    </source>
</evidence>
<dbReference type="EMBL" id="CP000976">
    <property type="protein sequence ID" value="ACH93514.1"/>
    <property type="molecule type" value="Genomic_DNA"/>
</dbReference>
<reference evidence="4 5" key="1">
    <citation type="journal article" date="2008" name="PLoS Genet.">
        <title>The genome of Borrelia recurrentis, the agent of deadly louse-borne relapsing fever, is a degraded subset of tick-borne Borrelia duttonii.</title>
        <authorList>
            <person name="Lescot M."/>
            <person name="Audic S."/>
            <person name="Robert C."/>
            <person name="Nguyen T.T."/>
            <person name="Blanc G."/>
            <person name="Cutler S.J."/>
            <person name="Wincker P."/>
            <person name="Couloux A."/>
            <person name="Claverie J.-M."/>
            <person name="Raoult D."/>
            <person name="Drancourt M."/>
        </authorList>
    </citation>
    <scope>NUCLEOTIDE SEQUENCE [LARGE SCALE GENOMIC DNA]</scope>
    <source>
        <strain evidence="4 5">Ly</strain>
    </source>
</reference>
<accession>B5RMC8</accession>
<dbReference type="GO" id="GO:0005524">
    <property type="term" value="F:ATP binding"/>
    <property type="evidence" value="ECO:0007669"/>
    <property type="project" value="UniProtKB-KW"/>
</dbReference>
<proteinExistence type="predicted"/>